<evidence type="ECO:0000313" key="1">
    <source>
        <dbReference type="EMBL" id="KAJ5373676.1"/>
    </source>
</evidence>
<reference evidence="1" key="2">
    <citation type="journal article" date="2023" name="IMA Fungus">
        <title>Comparative genomic study of the Penicillium genus elucidates a diverse pangenome and 15 lateral gene transfer events.</title>
        <authorList>
            <person name="Petersen C."/>
            <person name="Sorensen T."/>
            <person name="Nielsen M.R."/>
            <person name="Sondergaard T.E."/>
            <person name="Sorensen J.L."/>
            <person name="Fitzpatrick D.A."/>
            <person name="Frisvad J.C."/>
            <person name="Nielsen K.L."/>
        </authorList>
    </citation>
    <scope>NUCLEOTIDE SEQUENCE</scope>
    <source>
        <strain evidence="1">IBT 3081</strain>
    </source>
</reference>
<dbReference type="Proteomes" id="UP001147752">
    <property type="component" value="Unassembled WGS sequence"/>
</dbReference>
<name>A0A9W9VBU2_9EURO</name>
<reference evidence="1" key="1">
    <citation type="submission" date="2022-12" db="EMBL/GenBank/DDBJ databases">
        <authorList>
            <person name="Petersen C."/>
        </authorList>
    </citation>
    <scope>NUCLEOTIDE SEQUENCE</scope>
    <source>
        <strain evidence="1">IBT 3081</strain>
    </source>
</reference>
<protein>
    <submittedName>
        <fullName evidence="1">Uncharacterized protein</fullName>
    </submittedName>
</protein>
<accession>A0A9W9VBU2</accession>
<dbReference type="AlphaFoldDB" id="A0A9W9VBU2"/>
<dbReference type="EMBL" id="JAPZBT010000002">
    <property type="protein sequence ID" value="KAJ5373676.1"/>
    <property type="molecule type" value="Genomic_DNA"/>
</dbReference>
<dbReference type="InterPro" id="IPR054208">
    <property type="entry name" value="DUF6914"/>
</dbReference>
<comment type="caution">
    <text evidence="1">The sequence shown here is derived from an EMBL/GenBank/DDBJ whole genome shotgun (WGS) entry which is preliminary data.</text>
</comment>
<proteinExistence type="predicted"/>
<evidence type="ECO:0000313" key="2">
    <source>
        <dbReference type="Proteomes" id="UP001147752"/>
    </source>
</evidence>
<sequence length="184" mass="20421">MTDPTSRIEARQKSAEIKKKQAESLAGLPPNTLHISLYTRSDPPLPTDFHWAFYLHKGISSTAGGTKYHVRGIGGGWIVGHEATNGIFAENFLCVIIQIATIPPLAHERVDEIMRSYDESLNSIPGITCRVWILTVLRILVDEGFVHCDIGELERDCLKFGNEHSTAASVNEQPRPVVQSRVSF</sequence>
<dbReference type="Pfam" id="PF21858">
    <property type="entry name" value="DUF6914"/>
    <property type="match status" value="1"/>
</dbReference>
<dbReference type="GeneID" id="81462595"/>
<organism evidence="1 2">
    <name type="scientific">Penicillium concentricum</name>
    <dbReference type="NCBI Taxonomy" id="293559"/>
    <lineage>
        <taxon>Eukaryota</taxon>
        <taxon>Fungi</taxon>
        <taxon>Dikarya</taxon>
        <taxon>Ascomycota</taxon>
        <taxon>Pezizomycotina</taxon>
        <taxon>Eurotiomycetes</taxon>
        <taxon>Eurotiomycetidae</taxon>
        <taxon>Eurotiales</taxon>
        <taxon>Aspergillaceae</taxon>
        <taxon>Penicillium</taxon>
    </lineage>
</organism>
<gene>
    <name evidence="1" type="ORF">N7517_005682</name>
</gene>
<dbReference type="OrthoDB" id="3016366at2759"/>
<keyword evidence="2" id="KW-1185">Reference proteome</keyword>
<dbReference type="RefSeq" id="XP_056579662.1">
    <property type="nucleotide sequence ID" value="XM_056723412.1"/>
</dbReference>